<accession>A0A9D2KSM5</accession>
<organism evidence="1 2">
    <name type="scientific">Candidatus Bacteroides intestinavium</name>
    <dbReference type="NCBI Taxonomy" id="2838469"/>
    <lineage>
        <taxon>Bacteria</taxon>
        <taxon>Pseudomonadati</taxon>
        <taxon>Bacteroidota</taxon>
        <taxon>Bacteroidia</taxon>
        <taxon>Bacteroidales</taxon>
        <taxon>Bacteroidaceae</taxon>
        <taxon>Bacteroides</taxon>
    </lineage>
</organism>
<evidence type="ECO:0000313" key="2">
    <source>
        <dbReference type="Proteomes" id="UP000823860"/>
    </source>
</evidence>
<evidence type="ECO:0000313" key="1">
    <source>
        <dbReference type="EMBL" id="HJA83043.1"/>
    </source>
</evidence>
<protein>
    <submittedName>
        <fullName evidence="1">TolB-like 6-bladed beta-propeller domain-containing protein</fullName>
    </submittedName>
</protein>
<sequence length="346" mass="38939">MKGFLIFCISLLFFSACKPDGNTYQAPDFPQEKHLHGQILIPADSLLIQYPYGLYADDDNIYLLALAEGHWMQVYDRHSGRFVARGIPFGQGPGEIQQGYSLSFDQERQTFDIYDEGLRQVLSYRYDPNAKTFAFVHAQSFPAYKGAVRKAWHLNGHTYLTEGQTGPMTEGKTRFQLYRDDHICARYDTFPLADDQTFPIFVLSASTSLSPDRTKLASATLHGGILETFQLDDSAIQPLSTRYFYPPHIRFEGGAIQPTPETVYGFSSLCADNECLYAVLIGGKDANQFNRIAVFDWEGQEQMLYHTDCQVFAPAACPSDANQLYAIAFSREAGFYLVSFDLSKAS</sequence>
<reference evidence="1" key="1">
    <citation type="journal article" date="2021" name="PeerJ">
        <title>Extensive microbial diversity within the chicken gut microbiome revealed by metagenomics and culture.</title>
        <authorList>
            <person name="Gilroy R."/>
            <person name="Ravi A."/>
            <person name="Getino M."/>
            <person name="Pursley I."/>
            <person name="Horton D.L."/>
            <person name="Alikhan N.F."/>
            <person name="Baker D."/>
            <person name="Gharbi K."/>
            <person name="Hall N."/>
            <person name="Watson M."/>
            <person name="Adriaenssens E.M."/>
            <person name="Foster-Nyarko E."/>
            <person name="Jarju S."/>
            <person name="Secka A."/>
            <person name="Antonio M."/>
            <person name="Oren A."/>
            <person name="Chaudhuri R.R."/>
            <person name="La Ragione R."/>
            <person name="Hildebrand F."/>
            <person name="Pallen M.J."/>
        </authorList>
    </citation>
    <scope>NUCLEOTIDE SEQUENCE</scope>
    <source>
        <strain evidence="1">ChiHecec1B25-7008</strain>
    </source>
</reference>
<dbReference type="EMBL" id="DWZE01000045">
    <property type="protein sequence ID" value="HJA83043.1"/>
    <property type="molecule type" value="Genomic_DNA"/>
</dbReference>
<dbReference type="PROSITE" id="PS51257">
    <property type="entry name" value="PROKAR_LIPOPROTEIN"/>
    <property type="match status" value="1"/>
</dbReference>
<reference evidence="1" key="2">
    <citation type="submission" date="2021-04" db="EMBL/GenBank/DDBJ databases">
        <authorList>
            <person name="Gilroy R."/>
        </authorList>
    </citation>
    <scope>NUCLEOTIDE SEQUENCE</scope>
    <source>
        <strain evidence="1">ChiHecec1B25-7008</strain>
    </source>
</reference>
<proteinExistence type="predicted"/>
<comment type="caution">
    <text evidence="1">The sequence shown here is derived from an EMBL/GenBank/DDBJ whole genome shotgun (WGS) entry which is preliminary data.</text>
</comment>
<dbReference type="Pfam" id="PF15869">
    <property type="entry name" value="TolB_like"/>
    <property type="match status" value="1"/>
</dbReference>
<dbReference type="SUPFAM" id="SSF63829">
    <property type="entry name" value="Calcium-dependent phosphotriesterase"/>
    <property type="match status" value="1"/>
</dbReference>
<gene>
    <name evidence="1" type="ORF">H9785_03615</name>
</gene>
<dbReference type="Proteomes" id="UP000823860">
    <property type="component" value="Unassembled WGS sequence"/>
</dbReference>
<name>A0A9D2KSM5_9BACE</name>
<dbReference type="AlphaFoldDB" id="A0A9D2KSM5"/>